<gene>
    <name evidence="2" type="ORF">FUAX_10410</name>
</gene>
<dbReference type="AlphaFoldDB" id="A0AAU9C9B1"/>
<evidence type="ECO:0000259" key="1">
    <source>
        <dbReference type="SMART" id="SM00860"/>
    </source>
</evidence>
<dbReference type="InterPro" id="IPR018958">
    <property type="entry name" value="Knr4/Smi1-like_dom"/>
</dbReference>
<dbReference type="RefSeq" id="WP_338393855.1">
    <property type="nucleotide sequence ID" value="NZ_AP025314.1"/>
</dbReference>
<keyword evidence="3" id="KW-1185">Reference proteome</keyword>
<dbReference type="Gene3D" id="3.40.1580.10">
    <property type="entry name" value="SMI1/KNR4-like"/>
    <property type="match status" value="1"/>
</dbReference>
<dbReference type="InterPro" id="IPR037883">
    <property type="entry name" value="Knr4/Smi1-like_sf"/>
</dbReference>
<name>A0AAU9C9B1_9BACT</name>
<protein>
    <recommendedName>
        <fullName evidence="1">Knr4/Smi1-like domain-containing protein</fullName>
    </recommendedName>
</protein>
<dbReference type="Pfam" id="PF09346">
    <property type="entry name" value="SMI1_KNR4"/>
    <property type="match status" value="1"/>
</dbReference>
<dbReference type="EMBL" id="AP025314">
    <property type="protein sequence ID" value="BDD08609.1"/>
    <property type="molecule type" value="Genomic_DNA"/>
</dbReference>
<feature type="domain" description="Knr4/Smi1-like" evidence="1">
    <location>
        <begin position="21"/>
        <end position="129"/>
    </location>
</feature>
<evidence type="ECO:0000313" key="3">
    <source>
        <dbReference type="Proteomes" id="UP001348817"/>
    </source>
</evidence>
<dbReference type="SUPFAM" id="SSF160631">
    <property type="entry name" value="SMI1/KNR4-like"/>
    <property type="match status" value="1"/>
</dbReference>
<organism evidence="2 3">
    <name type="scientific">Fulvitalea axinellae</name>
    <dbReference type="NCBI Taxonomy" id="1182444"/>
    <lineage>
        <taxon>Bacteria</taxon>
        <taxon>Pseudomonadati</taxon>
        <taxon>Bacteroidota</taxon>
        <taxon>Cytophagia</taxon>
        <taxon>Cytophagales</taxon>
        <taxon>Persicobacteraceae</taxon>
        <taxon>Fulvitalea</taxon>
    </lineage>
</organism>
<dbReference type="KEGG" id="fax:FUAX_10410"/>
<sequence>MTIEKFRQRLKEFDSKVVISPLSEIEVSKIESILERKLPEYYREFLLNIGLKQDVIWGINDRVSDFNPLTNFLPNGESKNYFRFGHNGGEDYWLLRSDDPNDRTIYEYDYYCNFEIKSLNKTFDDLLDEAIQNLEANQDDLTENSQKIWAVQFSIDTDNVDLIIESLKEDFGCEIIKEIEKTEVSSAGVICSEGVILINGVELPISKQEYSGWNTASFSFDWNESVIEMNENSLINRIENKLKSAGLKVTLIDYGIMDL</sequence>
<dbReference type="Proteomes" id="UP001348817">
    <property type="component" value="Chromosome"/>
</dbReference>
<evidence type="ECO:0000313" key="2">
    <source>
        <dbReference type="EMBL" id="BDD08609.1"/>
    </source>
</evidence>
<reference evidence="2 3" key="1">
    <citation type="submission" date="2021-12" db="EMBL/GenBank/DDBJ databases">
        <title>Genome sequencing of bacteria with rrn-lacking chromosome and rrn-plasmid.</title>
        <authorList>
            <person name="Anda M."/>
            <person name="Iwasaki W."/>
        </authorList>
    </citation>
    <scope>NUCLEOTIDE SEQUENCE [LARGE SCALE GENOMIC DNA]</scope>
    <source>
        <strain evidence="2 3">DSM 100852</strain>
    </source>
</reference>
<proteinExistence type="predicted"/>
<dbReference type="SMART" id="SM00860">
    <property type="entry name" value="SMI1_KNR4"/>
    <property type="match status" value="1"/>
</dbReference>
<accession>A0AAU9C9B1</accession>